<sequence length="102" mass="10764">MNAVPRQDEVHIASFVVQHREDAAVALAAAVSVHPDLELAVPGPTRSVVLCESADRHAVMDRVDQLKDVPGVLNVLLVYHHAEPGHALDEPLPTANASGAPA</sequence>
<dbReference type="PATRIC" id="fig|314722.6.peg.1202"/>
<keyword evidence="5" id="KW-1185">Reference proteome</keyword>
<dbReference type="EMBL" id="CP011144">
    <property type="protein sequence ID" value="AKC86337.1"/>
    <property type="molecule type" value="Genomic_DNA"/>
</dbReference>
<evidence type="ECO:0000313" key="4">
    <source>
        <dbReference type="EMBL" id="AKC86337.1"/>
    </source>
</evidence>
<keyword evidence="2" id="KW-0963">Cytoplasm</keyword>
<accession>A0A0E3Z0T4</accession>
<dbReference type="RefSeq" id="WP_052631169.1">
    <property type="nucleotide sequence ID" value="NZ_CP011144.1"/>
</dbReference>
<evidence type="ECO:0000256" key="1">
    <source>
        <dbReference type="ARBA" id="ARBA00004496"/>
    </source>
</evidence>
<dbReference type="GO" id="GO:0051224">
    <property type="term" value="P:negative regulation of protein transport"/>
    <property type="evidence" value="ECO:0007669"/>
    <property type="project" value="TreeGrafter"/>
</dbReference>
<dbReference type="Gene3D" id="3.30.70.920">
    <property type="match status" value="1"/>
</dbReference>
<organism evidence="4 5">
    <name type="scientific">Pseudoxanthomonas suwonensis</name>
    <dbReference type="NCBI Taxonomy" id="314722"/>
    <lineage>
        <taxon>Bacteria</taxon>
        <taxon>Pseudomonadati</taxon>
        <taxon>Pseudomonadota</taxon>
        <taxon>Gammaproteobacteria</taxon>
        <taxon>Lysobacterales</taxon>
        <taxon>Lysobacteraceae</taxon>
        <taxon>Pseudoxanthomonas</taxon>
    </lineage>
</organism>
<evidence type="ECO:0000313" key="5">
    <source>
        <dbReference type="Proteomes" id="UP000033067"/>
    </source>
</evidence>
<keyword evidence="3" id="KW-0143">Chaperone</keyword>
<comment type="subcellular location">
    <subcellularLocation>
        <location evidence="1">Cytoplasm</location>
    </subcellularLocation>
</comment>
<dbReference type="GO" id="GO:0005737">
    <property type="term" value="C:cytoplasm"/>
    <property type="evidence" value="ECO:0007669"/>
    <property type="project" value="UniProtKB-SubCell"/>
</dbReference>
<dbReference type="AlphaFoldDB" id="A0A0E3Z0T4"/>
<dbReference type="InterPro" id="IPR005623">
    <property type="entry name" value="Chaperone_NapD_NO3_reduct"/>
</dbReference>
<protein>
    <submittedName>
        <fullName evidence="4">NapD family protein</fullName>
    </submittedName>
</protein>
<dbReference type="KEGG" id="psuw:WQ53_05680"/>
<name>A0A0E3Z0T4_9GAMM</name>
<evidence type="ECO:0000256" key="2">
    <source>
        <dbReference type="ARBA" id="ARBA00022490"/>
    </source>
</evidence>
<dbReference type="PANTHER" id="PTHR38603">
    <property type="entry name" value="CHAPERONE NAPD"/>
    <property type="match status" value="1"/>
</dbReference>
<dbReference type="Pfam" id="PF03927">
    <property type="entry name" value="NapD"/>
    <property type="match status" value="1"/>
</dbReference>
<evidence type="ECO:0000256" key="3">
    <source>
        <dbReference type="ARBA" id="ARBA00023186"/>
    </source>
</evidence>
<proteinExistence type="predicted"/>
<dbReference type="Proteomes" id="UP000033067">
    <property type="component" value="Chromosome"/>
</dbReference>
<dbReference type="PANTHER" id="PTHR38603:SF1">
    <property type="entry name" value="CHAPERONE NAPD"/>
    <property type="match status" value="1"/>
</dbReference>
<reference evidence="4 5" key="1">
    <citation type="journal article" date="2015" name="Genome Announc.">
        <title>Complete Genome Sequence of Pseudoxanthomonas suwonensis Strain J1, a Cellulose-Degrading Bacterium Isolated from Leaf- and Wood-Enriched Soil.</title>
        <authorList>
            <person name="Hou L."/>
            <person name="Jiang J."/>
            <person name="Xu Z."/>
            <person name="Zhou Y."/>
            <person name="Leung F.C."/>
        </authorList>
    </citation>
    <scope>NUCLEOTIDE SEQUENCE [LARGE SCALE GENOMIC DNA]</scope>
    <source>
        <strain evidence="4 5">J1</strain>
    </source>
</reference>
<gene>
    <name evidence="4" type="ORF">WQ53_05680</name>
</gene>